<keyword evidence="6" id="KW-1185">Reference proteome</keyword>
<dbReference type="InterPro" id="IPR011856">
    <property type="entry name" value="tRNA_endonuc-like_dom_sf"/>
</dbReference>
<name>A0A7I8D5Z5_9FIRM</name>
<dbReference type="GO" id="GO:0016788">
    <property type="term" value="F:hydrolase activity, acting on ester bonds"/>
    <property type="evidence" value="ECO:0007669"/>
    <property type="project" value="InterPro"/>
</dbReference>
<evidence type="ECO:0000259" key="4">
    <source>
        <dbReference type="SMART" id="SM00990"/>
    </source>
</evidence>
<gene>
    <name evidence="5" type="ORF">C12CBH8_12620</name>
</gene>
<comment type="cofactor">
    <cofactor evidence="1">
        <name>Mg(2+)</name>
        <dbReference type="ChEBI" id="CHEBI:18420"/>
    </cofactor>
</comment>
<proteinExistence type="predicted"/>
<dbReference type="InterPro" id="IPR014883">
    <property type="entry name" value="VRR_NUC"/>
</dbReference>
<organism evidence="5 6">
    <name type="scientific">Solibaculum mannosilyticum</name>
    <dbReference type="NCBI Taxonomy" id="2780922"/>
    <lineage>
        <taxon>Bacteria</taxon>
        <taxon>Bacillati</taxon>
        <taxon>Bacillota</taxon>
        <taxon>Clostridia</taxon>
        <taxon>Eubacteriales</taxon>
        <taxon>Oscillospiraceae</taxon>
        <taxon>Solibaculum</taxon>
    </lineage>
</organism>
<evidence type="ECO:0000256" key="3">
    <source>
        <dbReference type="ARBA" id="ARBA00022801"/>
    </source>
</evidence>
<dbReference type="SMART" id="SM00990">
    <property type="entry name" value="VRR_NUC"/>
    <property type="match status" value="1"/>
</dbReference>
<dbReference type="Gene3D" id="3.40.1350.10">
    <property type="match status" value="1"/>
</dbReference>
<dbReference type="EMBL" id="AP023321">
    <property type="protein sequence ID" value="BCI60623.1"/>
    <property type="molecule type" value="Genomic_DNA"/>
</dbReference>
<dbReference type="Proteomes" id="UP000593890">
    <property type="component" value="Chromosome"/>
</dbReference>
<dbReference type="KEGG" id="sman:C12CBH8_12620"/>
<evidence type="ECO:0000256" key="1">
    <source>
        <dbReference type="ARBA" id="ARBA00001946"/>
    </source>
</evidence>
<keyword evidence="3" id="KW-0378">Hydrolase</keyword>
<dbReference type="GO" id="GO:0003676">
    <property type="term" value="F:nucleic acid binding"/>
    <property type="evidence" value="ECO:0007669"/>
    <property type="project" value="InterPro"/>
</dbReference>
<sequence length="90" mass="10152">MEKDIESYLRKRVKAAGGLALKLVCPGCTGVPDRLILLPGGRAYFAEIKDTGETPRKRQRRVHKILRDLGFWVFVPDSKAAVDEMLKEIL</sequence>
<feature type="domain" description="VRR-NUC" evidence="4">
    <location>
        <begin position="1"/>
        <end position="80"/>
    </location>
</feature>
<dbReference type="AlphaFoldDB" id="A0A7I8D5Z5"/>
<reference evidence="6" key="1">
    <citation type="submission" date="2020-07" db="EMBL/GenBank/DDBJ databases">
        <title>Complete genome sequencing of Clostridia bacterium strain 12CBH8.</title>
        <authorList>
            <person name="Sakamoto M."/>
            <person name="Murakami T."/>
            <person name="Mori H."/>
        </authorList>
    </citation>
    <scope>NUCLEOTIDE SEQUENCE [LARGE SCALE GENOMIC DNA]</scope>
    <source>
        <strain evidence="6">12CBH8</strain>
    </source>
</reference>
<evidence type="ECO:0000313" key="5">
    <source>
        <dbReference type="EMBL" id="BCI60623.1"/>
    </source>
</evidence>
<dbReference type="RefSeq" id="WP_215532801.1">
    <property type="nucleotide sequence ID" value="NZ_AP023321.1"/>
</dbReference>
<dbReference type="GO" id="GO:0004518">
    <property type="term" value="F:nuclease activity"/>
    <property type="evidence" value="ECO:0007669"/>
    <property type="project" value="UniProtKB-KW"/>
</dbReference>
<keyword evidence="2" id="KW-0540">Nuclease</keyword>
<accession>A0A7I8D5Z5</accession>
<protein>
    <submittedName>
        <fullName evidence="5">Nuclease</fullName>
    </submittedName>
</protein>
<evidence type="ECO:0000313" key="6">
    <source>
        <dbReference type="Proteomes" id="UP000593890"/>
    </source>
</evidence>
<evidence type="ECO:0000256" key="2">
    <source>
        <dbReference type="ARBA" id="ARBA00022722"/>
    </source>
</evidence>